<feature type="binding site" evidence="15">
    <location>
        <position position="443"/>
    </location>
    <ligand>
        <name>Mg(2+)</name>
        <dbReference type="ChEBI" id="CHEBI:18420"/>
    </ligand>
</feature>
<dbReference type="FunFam" id="3.50.30.80:FF:000001">
    <property type="entry name" value="Dihydroxy-acid dehydratase"/>
    <property type="match status" value="1"/>
</dbReference>
<evidence type="ECO:0000256" key="8">
    <source>
        <dbReference type="ARBA" id="ARBA00023014"/>
    </source>
</evidence>
<dbReference type="EC" id="4.2.1.9" evidence="14 15"/>
<feature type="binding site" evidence="15">
    <location>
        <position position="78"/>
    </location>
    <ligand>
        <name>Mg(2+)</name>
        <dbReference type="ChEBI" id="CHEBI:18420"/>
    </ligand>
</feature>
<dbReference type="NCBIfam" id="NF002068">
    <property type="entry name" value="PRK00911.1"/>
    <property type="match status" value="1"/>
</dbReference>
<dbReference type="Pfam" id="PF00920">
    <property type="entry name" value="ILVD_EDD_N"/>
    <property type="match status" value="1"/>
</dbReference>
<evidence type="ECO:0000256" key="5">
    <source>
        <dbReference type="ARBA" id="ARBA00022723"/>
    </source>
</evidence>
<evidence type="ECO:0000256" key="10">
    <source>
        <dbReference type="ARBA" id="ARBA00023304"/>
    </source>
</evidence>
<keyword evidence="5 15" id="KW-0479">Metal-binding</keyword>
<keyword evidence="8 15" id="KW-0411">Iron-sulfur</keyword>
<dbReference type="SUPFAM" id="SSF52016">
    <property type="entry name" value="LeuD/IlvD-like"/>
    <property type="match status" value="1"/>
</dbReference>
<dbReference type="EMBL" id="LN515531">
    <property type="protein sequence ID" value="CEA13684.1"/>
    <property type="molecule type" value="Genomic_DNA"/>
</dbReference>
<feature type="active site" description="Proton acceptor" evidence="15">
    <location>
        <position position="468"/>
    </location>
</feature>
<dbReference type="GO" id="GO:0005829">
    <property type="term" value="C:cytosol"/>
    <property type="evidence" value="ECO:0007669"/>
    <property type="project" value="TreeGrafter"/>
</dbReference>
<dbReference type="InterPro" id="IPR037237">
    <property type="entry name" value="IlvD/EDD_N"/>
</dbReference>
<evidence type="ECO:0000256" key="11">
    <source>
        <dbReference type="ARBA" id="ARBA00029304"/>
    </source>
</evidence>
<dbReference type="GO" id="GO:0051537">
    <property type="term" value="F:2 iron, 2 sulfur cluster binding"/>
    <property type="evidence" value="ECO:0007669"/>
    <property type="project" value="UniProtKB-UniRule"/>
</dbReference>
<evidence type="ECO:0000256" key="4">
    <source>
        <dbReference type="ARBA" id="ARBA00022714"/>
    </source>
</evidence>
<comment type="catalytic activity">
    <reaction evidence="15">
        <text>(2R,3R)-2,3-dihydroxy-3-methylpentanoate = (S)-3-methyl-2-oxopentanoate + H2O</text>
        <dbReference type="Rhea" id="RHEA:27694"/>
        <dbReference type="ChEBI" id="CHEBI:15377"/>
        <dbReference type="ChEBI" id="CHEBI:35146"/>
        <dbReference type="ChEBI" id="CHEBI:49258"/>
        <dbReference type="EC" id="4.2.1.9"/>
    </reaction>
</comment>
<feature type="binding site" description="via carbamate group" evidence="15">
    <location>
        <position position="121"/>
    </location>
    <ligand>
        <name>Mg(2+)</name>
        <dbReference type="ChEBI" id="CHEBI:18420"/>
    </ligand>
</feature>
<dbReference type="GO" id="GO:0009097">
    <property type="term" value="P:isoleucine biosynthetic process"/>
    <property type="evidence" value="ECO:0007669"/>
    <property type="project" value="UniProtKB-UniRule"/>
</dbReference>
<keyword evidence="4 15" id="KW-0001">2Fe-2S</keyword>
<feature type="binding site" evidence="15">
    <location>
        <position position="120"/>
    </location>
    <ligand>
        <name>Mg(2+)</name>
        <dbReference type="ChEBI" id="CHEBI:18420"/>
    </ligand>
</feature>
<evidence type="ECO:0000313" key="18">
    <source>
        <dbReference type="EMBL" id="CEA13684.1"/>
    </source>
</evidence>
<dbReference type="InterPro" id="IPR020558">
    <property type="entry name" value="DiOHA_6PGluconate_deHydtase_CS"/>
</dbReference>
<comment type="subunit">
    <text evidence="15">Homodimer.</text>
</comment>
<dbReference type="KEGG" id="mfi:DSM1535_1350"/>
<evidence type="ECO:0000259" key="16">
    <source>
        <dbReference type="Pfam" id="PF00920"/>
    </source>
</evidence>
<protein>
    <recommendedName>
        <fullName evidence="14 15">Dihydroxy-acid dehydratase</fullName>
        <shortName evidence="15">DAD</shortName>
        <ecNumber evidence="14 15">4.2.1.9</ecNumber>
    </recommendedName>
</protein>
<dbReference type="InterPro" id="IPR042096">
    <property type="entry name" value="Dihydro-acid_dehy_C"/>
</dbReference>
<dbReference type="PROSITE" id="PS00886">
    <property type="entry name" value="ILVD_EDD_1"/>
    <property type="match status" value="1"/>
</dbReference>
<dbReference type="PATRIC" id="fig|2162.9.peg.1382"/>
<evidence type="ECO:0000256" key="9">
    <source>
        <dbReference type="ARBA" id="ARBA00023239"/>
    </source>
</evidence>
<evidence type="ECO:0000256" key="3">
    <source>
        <dbReference type="ARBA" id="ARBA00022605"/>
    </source>
</evidence>
<dbReference type="HAMAP" id="MF_00012">
    <property type="entry name" value="IlvD"/>
    <property type="match status" value="1"/>
</dbReference>
<dbReference type="SUPFAM" id="SSF143975">
    <property type="entry name" value="IlvD/EDD N-terminal domain-like"/>
    <property type="match status" value="1"/>
</dbReference>
<dbReference type="InterPro" id="IPR004404">
    <property type="entry name" value="DihydroxyA_deHydtase"/>
</dbReference>
<keyword evidence="6 15" id="KW-0460">Magnesium</keyword>
<gene>
    <name evidence="15 18" type="primary">ilvD</name>
    <name evidence="18" type="ORF">DSM1535_1350</name>
</gene>
<dbReference type="NCBIfam" id="TIGR00110">
    <property type="entry name" value="ilvD"/>
    <property type="match status" value="1"/>
</dbReference>
<proteinExistence type="inferred from homology"/>
<dbReference type="InterPro" id="IPR000581">
    <property type="entry name" value="ILV_EDD_N"/>
</dbReference>
<evidence type="ECO:0000256" key="12">
    <source>
        <dbReference type="ARBA" id="ARBA00029436"/>
    </source>
</evidence>
<accession>A0A090I3L9</accession>
<evidence type="ECO:0000256" key="7">
    <source>
        <dbReference type="ARBA" id="ARBA00023004"/>
    </source>
</evidence>
<feature type="domain" description="Dihydroxy-acid/6-phosphogluconate dehydratase C-terminal" evidence="17">
    <location>
        <begin position="360"/>
        <end position="548"/>
    </location>
</feature>
<feature type="modified residue" description="N6-carboxylysine" evidence="15">
    <location>
        <position position="121"/>
    </location>
</feature>
<comment type="similarity">
    <text evidence="2 15">Belongs to the IlvD/Edd family.</text>
</comment>
<dbReference type="UniPathway" id="UPA00047">
    <property type="reaction ID" value="UER00057"/>
</dbReference>
<sequence>MRSDNITKGMQRAPHRSLLRACGVTDDEMDRPFIGVANSFTDIVPGHIHLKQIADAVKLGISQAGGVPFEFSTMAICDGIAMNHEGMRYSLASREIVADTVESMAQAHSLDALVLLPTCDKIVPGMLMAAARLDIPSIVVTGGPMLPGEYKGEAVDLIDVFEAVGQVSAGKMSKEELDELEHCACPGAGSCAGLFTANSMACLTEAMGMSLPYCATTHAVDSRKIQMARESGEKIMELVKKNITPSMIMTQEAFYNAVVVDLALGGSSNTTLHLPAIANELRDKGVEVNLDLFDSLSREIPHLAAISPSGKHTMLDLHKAGGIPAVLKVLKDQIHAKALTCTGDPLESNFLDAEVTDTTVIHSLEDPVHQEGGIAVLKGNLAPNGSVVKQAAVSADMLTHEGPAKVFNSEEEATQGIFNGEVKEQDVIVIRYEGPRGGPGMREMLNPTSAISGMGIKSVALITDGRFSGGTRGPCIGHVSPEAMSNGPIAIVEDGDIIRIDIPQRKLELDVAEDEIKRRLDQAKHPEKQLKGWLARYSRLASSADEGAILK</sequence>
<organism evidence="18">
    <name type="scientific">Methanobacterium formicicum</name>
    <dbReference type="NCBI Taxonomy" id="2162"/>
    <lineage>
        <taxon>Archaea</taxon>
        <taxon>Methanobacteriati</taxon>
        <taxon>Methanobacteriota</taxon>
        <taxon>Methanomada group</taxon>
        <taxon>Methanobacteria</taxon>
        <taxon>Methanobacteriales</taxon>
        <taxon>Methanobacteriaceae</taxon>
        <taxon>Methanobacterium</taxon>
    </lineage>
</organism>
<comment type="cofactor">
    <cofactor evidence="1 15">
        <name>Mg(2+)</name>
        <dbReference type="ChEBI" id="CHEBI:18420"/>
    </cofactor>
</comment>
<evidence type="ECO:0000256" key="2">
    <source>
        <dbReference type="ARBA" id="ARBA00006486"/>
    </source>
</evidence>
<comment type="pathway">
    <text evidence="13 15">Amino-acid biosynthesis; L-isoleucine biosynthesis; L-isoleucine from 2-oxobutanoate: step 3/4.</text>
</comment>
<dbReference type="AlphaFoldDB" id="A0A090I3L9"/>
<comment type="cofactor">
    <cofactor evidence="15">
        <name>[2Fe-2S] cluster</name>
        <dbReference type="ChEBI" id="CHEBI:190135"/>
    </cofactor>
    <text evidence="15">Binds 1 [2Fe-2S] cluster per subunit. This cluster acts as a Lewis acid cofactor.</text>
</comment>
<comment type="pathway">
    <text evidence="12 15">Amino-acid biosynthesis; L-valine biosynthesis; L-valine from pyruvate: step 3/4.</text>
</comment>
<dbReference type="GO" id="GO:0000287">
    <property type="term" value="F:magnesium ion binding"/>
    <property type="evidence" value="ECO:0007669"/>
    <property type="project" value="UniProtKB-UniRule"/>
</dbReference>
<comment type="function">
    <text evidence="15">Functions in the biosynthesis of branched-chain amino acids. Catalyzes the dehydration of (2R,3R)-2,3-dihydroxy-3-methylpentanoate (2,3-dihydroxy-3-methylvalerate) into 2-oxo-3-methylpentanoate (2-oxo-3-methylvalerate) and of (2R)-2,3-dihydroxy-3-methylbutanoate (2,3-dihydroxyisovalerate) into 2-oxo-3-methylbutanoate (2-oxoisovalerate), the penultimate precursor to L-isoleucine and L-valine, respectively.</text>
</comment>
<dbReference type="PANTHER" id="PTHR43661:SF3">
    <property type="entry name" value="D-XYLONATE DEHYDRATASE YAGF-RELATED"/>
    <property type="match status" value="1"/>
</dbReference>
<dbReference type="PROSITE" id="PS00887">
    <property type="entry name" value="ILVD_EDD_2"/>
    <property type="match status" value="1"/>
</dbReference>
<name>A0A090I3L9_METFO</name>
<comment type="caution">
    <text evidence="15">Lacks conserved residue(s) required for the propagation of feature annotation.</text>
</comment>
<evidence type="ECO:0000256" key="6">
    <source>
        <dbReference type="ARBA" id="ARBA00022842"/>
    </source>
</evidence>
<feature type="domain" description="Dihydroxy-acid/6-phosphogluconate dehydratase N-terminal" evidence="16">
    <location>
        <begin position="31"/>
        <end position="348"/>
    </location>
</feature>
<evidence type="ECO:0000256" key="14">
    <source>
        <dbReference type="ARBA" id="ARBA00029490"/>
    </source>
</evidence>
<dbReference type="GO" id="GO:0009099">
    <property type="term" value="P:L-valine biosynthetic process"/>
    <property type="evidence" value="ECO:0007669"/>
    <property type="project" value="UniProtKB-UniRule"/>
</dbReference>
<evidence type="ECO:0000256" key="13">
    <source>
        <dbReference type="ARBA" id="ARBA00029437"/>
    </source>
</evidence>
<dbReference type="InterPro" id="IPR056740">
    <property type="entry name" value="ILV_EDD_C"/>
</dbReference>
<dbReference type="UniPathway" id="UPA00049">
    <property type="reaction ID" value="UER00061"/>
</dbReference>
<keyword evidence="9 15" id="KW-0456">Lyase</keyword>
<keyword evidence="3 15" id="KW-0028">Amino-acid biosynthesis</keyword>
<comment type="catalytic activity">
    <reaction evidence="11">
        <text>(2R)-2,3-dihydroxy-3-methylbutanoate = 3-methyl-2-oxobutanoate + H2O</text>
        <dbReference type="Rhea" id="RHEA:24809"/>
        <dbReference type="ChEBI" id="CHEBI:11851"/>
        <dbReference type="ChEBI" id="CHEBI:15377"/>
        <dbReference type="ChEBI" id="CHEBI:49072"/>
        <dbReference type="EC" id="4.2.1.9"/>
    </reaction>
    <physiologicalReaction direction="left-to-right" evidence="11">
        <dbReference type="Rhea" id="RHEA:24810"/>
    </physiologicalReaction>
</comment>
<evidence type="ECO:0000256" key="15">
    <source>
        <dbReference type="HAMAP-Rule" id="MF_00012"/>
    </source>
</evidence>
<dbReference type="PANTHER" id="PTHR43661">
    <property type="entry name" value="D-XYLONATE DEHYDRATASE"/>
    <property type="match status" value="1"/>
</dbReference>
<keyword evidence="10 15" id="KW-0100">Branched-chain amino acid biosynthesis</keyword>
<dbReference type="Gene3D" id="3.50.30.80">
    <property type="entry name" value="IlvD/EDD C-terminal domain-like"/>
    <property type="match status" value="1"/>
</dbReference>
<dbReference type="Pfam" id="PF24877">
    <property type="entry name" value="ILV_EDD_C"/>
    <property type="match status" value="1"/>
</dbReference>
<keyword evidence="7 15" id="KW-0408">Iron</keyword>
<reference evidence="18" key="1">
    <citation type="submission" date="2014-08" db="EMBL/GenBank/DDBJ databases">
        <authorList>
            <person name="Wibberg D."/>
        </authorList>
    </citation>
    <scope>NUCLEOTIDE SEQUENCE</scope>
</reference>
<dbReference type="GO" id="GO:0004160">
    <property type="term" value="F:dihydroxy-acid dehydratase activity"/>
    <property type="evidence" value="ECO:0007669"/>
    <property type="project" value="UniProtKB-UniRule"/>
</dbReference>
<evidence type="ECO:0000256" key="1">
    <source>
        <dbReference type="ARBA" id="ARBA00001946"/>
    </source>
</evidence>
<dbReference type="RefSeq" id="WP_048072868.1">
    <property type="nucleotide sequence ID" value="NZ_JARVXG010000049.1"/>
</dbReference>
<evidence type="ECO:0000259" key="17">
    <source>
        <dbReference type="Pfam" id="PF24877"/>
    </source>
</evidence>